<keyword evidence="2" id="KW-0547">Nucleotide-binding</keyword>
<comment type="similarity">
    <text evidence="1">Belongs to the TRAFAC class TrmE-Era-EngA-EngB-Septin-like GTPase superfamily. AIG1/Toc34/Toc159-like paraseptin GTPase family. IAN subfamily.</text>
</comment>
<keyword evidence="4" id="KW-0175">Coiled coil</keyword>
<organism evidence="7 8">
    <name type="scientific">Oldenlandia corymbosa var. corymbosa</name>
    <dbReference type="NCBI Taxonomy" id="529605"/>
    <lineage>
        <taxon>Eukaryota</taxon>
        <taxon>Viridiplantae</taxon>
        <taxon>Streptophyta</taxon>
        <taxon>Embryophyta</taxon>
        <taxon>Tracheophyta</taxon>
        <taxon>Spermatophyta</taxon>
        <taxon>Magnoliopsida</taxon>
        <taxon>eudicotyledons</taxon>
        <taxon>Gunneridae</taxon>
        <taxon>Pentapetalae</taxon>
        <taxon>asterids</taxon>
        <taxon>lamiids</taxon>
        <taxon>Gentianales</taxon>
        <taxon>Rubiaceae</taxon>
        <taxon>Rubioideae</taxon>
        <taxon>Spermacoceae</taxon>
        <taxon>Hedyotis-Oldenlandia complex</taxon>
        <taxon>Oldenlandia</taxon>
    </lineage>
</organism>
<gene>
    <name evidence="7" type="ORF">OLC1_LOCUS21663</name>
</gene>
<accession>A0AAV1E482</accession>
<reference evidence="7" key="1">
    <citation type="submission" date="2023-03" db="EMBL/GenBank/DDBJ databases">
        <authorList>
            <person name="Julca I."/>
        </authorList>
    </citation>
    <scope>NUCLEOTIDE SEQUENCE</scope>
</reference>
<dbReference type="PANTHER" id="PTHR10903">
    <property type="entry name" value="GTPASE, IMAP FAMILY MEMBER-RELATED"/>
    <property type="match status" value="1"/>
</dbReference>
<feature type="domain" description="AIG1-type G" evidence="6">
    <location>
        <begin position="13"/>
        <end position="222"/>
    </location>
</feature>
<dbReference type="PROSITE" id="PS51720">
    <property type="entry name" value="G_AIG1"/>
    <property type="match status" value="1"/>
</dbReference>
<dbReference type="InterPro" id="IPR027417">
    <property type="entry name" value="P-loop_NTPase"/>
</dbReference>
<dbReference type="AlphaFoldDB" id="A0AAV1E482"/>
<evidence type="ECO:0000313" key="8">
    <source>
        <dbReference type="Proteomes" id="UP001161247"/>
    </source>
</evidence>
<evidence type="ECO:0000256" key="4">
    <source>
        <dbReference type="SAM" id="Coils"/>
    </source>
</evidence>
<dbReference type="CDD" id="cd01852">
    <property type="entry name" value="AIG1"/>
    <property type="match status" value="1"/>
</dbReference>
<evidence type="ECO:0000259" key="6">
    <source>
        <dbReference type="PROSITE" id="PS51720"/>
    </source>
</evidence>
<feature type="compositionally biased region" description="Basic and acidic residues" evidence="5">
    <location>
        <begin position="675"/>
        <end position="687"/>
    </location>
</feature>
<dbReference type="Gene3D" id="3.40.50.300">
    <property type="entry name" value="P-loop containing nucleotide triphosphate hydrolases"/>
    <property type="match status" value="1"/>
</dbReference>
<dbReference type="SUPFAM" id="SSF52540">
    <property type="entry name" value="P-loop containing nucleoside triphosphate hydrolases"/>
    <property type="match status" value="1"/>
</dbReference>
<feature type="region of interest" description="Disordered" evidence="5">
    <location>
        <begin position="308"/>
        <end position="364"/>
    </location>
</feature>
<evidence type="ECO:0000256" key="1">
    <source>
        <dbReference type="ARBA" id="ARBA00008535"/>
    </source>
</evidence>
<evidence type="ECO:0000313" key="7">
    <source>
        <dbReference type="EMBL" id="CAI9115073.1"/>
    </source>
</evidence>
<feature type="compositionally biased region" description="Basic and acidic residues" evidence="5">
    <location>
        <begin position="321"/>
        <end position="333"/>
    </location>
</feature>
<keyword evidence="3" id="KW-0342">GTP-binding</keyword>
<evidence type="ECO:0000256" key="5">
    <source>
        <dbReference type="SAM" id="MobiDB-lite"/>
    </source>
</evidence>
<name>A0AAV1E482_OLDCO</name>
<dbReference type="Pfam" id="PF04548">
    <property type="entry name" value="AIG1"/>
    <property type="match status" value="1"/>
</dbReference>
<dbReference type="Proteomes" id="UP001161247">
    <property type="component" value="Chromosome 8"/>
</dbReference>
<feature type="compositionally biased region" description="Basic residues" evidence="5">
    <location>
        <begin position="647"/>
        <end position="656"/>
    </location>
</feature>
<evidence type="ECO:0000256" key="2">
    <source>
        <dbReference type="ARBA" id="ARBA00022741"/>
    </source>
</evidence>
<dbReference type="FunFam" id="3.40.50.300:FF:000840">
    <property type="entry name" value="Immune-associated nucleotide-binding protein 9"/>
    <property type="match status" value="1"/>
</dbReference>
<evidence type="ECO:0000256" key="3">
    <source>
        <dbReference type="ARBA" id="ARBA00023134"/>
    </source>
</evidence>
<dbReference type="PANTHER" id="PTHR10903:SF184">
    <property type="entry name" value="GTP-BINDING PROTEIN A"/>
    <property type="match status" value="1"/>
</dbReference>
<keyword evidence="8" id="KW-1185">Reference proteome</keyword>
<proteinExistence type="inferred from homology"/>
<dbReference type="EMBL" id="OX459125">
    <property type="protein sequence ID" value="CAI9115073.1"/>
    <property type="molecule type" value="Genomic_DNA"/>
</dbReference>
<sequence length="804" mass="90026">MAGASNGSFNIFPGDLTIVLVGSTGSGKSATGNSILGKKNAFKSVAGFGRVTSTTERKATVLEDGKRVLNVIDTPGLFDGTSNREDIEKEIVRSIQMSKDGLHAVLLVLSLKGRFSEEQVETVETLKHLFGDRILDYMIVTFTGGDQLEEDDTLDEFLGRSCPPALQDLLEDCGNRKIVFNNRAKDEETKAQQRQQLLDLIANILVKNGGKPYTHEIYEQFKKETAKRVLTSSKEKINTPSEDKELEQRLEKMVKEKMSECEATIKKYKEELEKLQKENYKCNTELQSDYYGDDESWKEIEHLADDGAQTKVLPNTRKKITKEEGSSQARQDENDTGISVSKTKRKEKNQLLDGDENDPAILVSRTKGKGKFQLRDEDENYPGILMSTTKRKGKNQLCDGDGKDPAISVSRTKRKGKNHLLDGDENDPVVLVSGSKGKGKFKLRDEDENNPAIPLSSTKQKEIQILVEYDDEDFPIIRVSRTRQKGNFHILDKYEGEDVLVTTAVDGEAQNVVAKAKALPCEYCQMPYHRTAQCPQEELPRWLEKETSHKEYSHAADSGLKPRVDCSGNLDKDEWKDHIEESSKGSVRHPDGFVNTVMGHLNMENGKKNNGQPEDAGTSVIVPKVASQRYEDPNNASPAMETVSKRPPTRKKKGRCSKVSEENLGPTFPQSEGCDGDREADDIRPRGENLGQNLENNPDNSFKLGVGWSRKARYRMNIPVKFVRRHALEAKEAARVEGPVEATDFWITTTSDNRGSTVHKKLSGNWKKLFEGNLIQENQPVQLTVDIAPDMPNSKVDVFQMAKL</sequence>
<dbReference type="GO" id="GO:0005525">
    <property type="term" value="F:GTP binding"/>
    <property type="evidence" value="ECO:0007669"/>
    <property type="project" value="UniProtKB-KW"/>
</dbReference>
<feature type="compositionally biased region" description="Polar residues" evidence="5">
    <location>
        <begin position="690"/>
        <end position="700"/>
    </location>
</feature>
<feature type="region of interest" description="Disordered" evidence="5">
    <location>
        <begin position="630"/>
        <end position="700"/>
    </location>
</feature>
<dbReference type="InterPro" id="IPR006703">
    <property type="entry name" value="G_AIG1"/>
</dbReference>
<feature type="coiled-coil region" evidence="4">
    <location>
        <begin position="251"/>
        <end position="285"/>
    </location>
</feature>
<dbReference type="InterPro" id="IPR045058">
    <property type="entry name" value="GIMA/IAN/Toc"/>
</dbReference>
<protein>
    <submittedName>
        <fullName evidence="7">OLC1v1015907C2</fullName>
    </submittedName>
</protein>